<comment type="caution">
    <text evidence="2">The sequence shown here is derived from an EMBL/GenBank/DDBJ whole genome shotgun (WGS) entry which is preliminary data.</text>
</comment>
<evidence type="ECO:0000313" key="2">
    <source>
        <dbReference type="EMBL" id="CCD14320.1"/>
    </source>
</evidence>
<feature type="region of interest" description="Disordered" evidence="1">
    <location>
        <begin position="65"/>
        <end position="118"/>
    </location>
</feature>
<evidence type="ECO:0000313" key="3">
    <source>
        <dbReference type="Proteomes" id="UP000000702"/>
    </source>
</evidence>
<reference evidence="2 3" key="2">
    <citation type="journal article" date="2012" name="Proc. Natl. Acad. Sci. U.S.A.">
        <title>Antigenic diversity is generated by distinct evolutionary mechanisms in African trypanosome species.</title>
        <authorList>
            <person name="Jackson A.P."/>
            <person name="Berry A."/>
            <person name="Aslett M."/>
            <person name="Allison H.C."/>
            <person name="Burton P."/>
            <person name="Vavrova-Anderson J."/>
            <person name="Brown R."/>
            <person name="Browne H."/>
            <person name="Corton N."/>
            <person name="Hauser H."/>
            <person name="Gamble J."/>
            <person name="Gilderthorp R."/>
            <person name="Marcello L."/>
            <person name="McQuillan J."/>
            <person name="Otto T.D."/>
            <person name="Quail M.A."/>
            <person name="Sanders M.J."/>
            <person name="van Tonder A."/>
            <person name="Ginger M.L."/>
            <person name="Field M.C."/>
            <person name="Barry J.D."/>
            <person name="Hertz-Fowler C."/>
            <person name="Berriman M."/>
        </authorList>
    </citation>
    <scope>NUCLEOTIDE SEQUENCE [LARGE SCALE GENOMIC DNA]</scope>
    <source>
        <strain evidence="2 3">IL3000</strain>
    </source>
</reference>
<protein>
    <submittedName>
        <fullName evidence="2">Uncharacterized protein</fullName>
    </submittedName>
</protein>
<dbReference type="EMBL" id="CAEQ01001467">
    <property type="protein sequence ID" value="CCD14320.1"/>
    <property type="molecule type" value="Genomic_DNA"/>
</dbReference>
<proteinExistence type="predicted"/>
<feature type="compositionally biased region" description="Polar residues" evidence="1">
    <location>
        <begin position="103"/>
        <end position="118"/>
    </location>
</feature>
<gene>
    <name evidence="2" type="ORF">TCIL3000_0_49530</name>
</gene>
<accession>F9WAP9</accession>
<name>F9WAP9_TRYCI</name>
<organism evidence="2 3">
    <name type="scientific">Trypanosoma congolense (strain IL3000)</name>
    <dbReference type="NCBI Taxonomy" id="1068625"/>
    <lineage>
        <taxon>Eukaryota</taxon>
        <taxon>Discoba</taxon>
        <taxon>Euglenozoa</taxon>
        <taxon>Kinetoplastea</taxon>
        <taxon>Metakinetoplastina</taxon>
        <taxon>Trypanosomatida</taxon>
        <taxon>Trypanosomatidae</taxon>
        <taxon>Trypanosoma</taxon>
        <taxon>Nannomonas</taxon>
    </lineage>
</organism>
<keyword evidence="3" id="KW-1185">Reference proteome</keyword>
<evidence type="ECO:0000256" key="1">
    <source>
        <dbReference type="SAM" id="MobiDB-lite"/>
    </source>
</evidence>
<reference evidence="3" key="1">
    <citation type="submission" date="2011-07" db="EMBL/GenBank/DDBJ databases">
        <title>Divergent evolution of antigenic variation in African trypanosomes.</title>
        <authorList>
            <person name="Jackson A.P."/>
            <person name="Berry A."/>
            <person name="Allison H.C."/>
            <person name="Burton P."/>
            <person name="Anderson J."/>
            <person name="Aslett M."/>
            <person name="Brown R."/>
            <person name="Corton N."/>
            <person name="Harris D."/>
            <person name="Hauser H."/>
            <person name="Gamble J."/>
            <person name="Gilderthorp R."/>
            <person name="McQuillan J."/>
            <person name="Quail M.A."/>
            <person name="Sanders M."/>
            <person name="Van Tonder A."/>
            <person name="Ginger M.L."/>
            <person name="Donelson J.E."/>
            <person name="Field M.C."/>
            <person name="Barry J.D."/>
            <person name="Berriman M."/>
            <person name="Hertz-Fowler C."/>
        </authorList>
    </citation>
    <scope>NUCLEOTIDE SEQUENCE [LARGE SCALE GENOMIC DNA]</scope>
    <source>
        <strain evidence="3">IL3000</strain>
    </source>
</reference>
<sequence>MVAARNASEVKVPQLVSFMLTWRTGFPSNRMGKSRLPRKSERPAATLRKSSIIFSAGAFVRKRLRTRRFHPTDERNAGRNNAHPALDGSVQLRRALGAEASRVQATSSRTRTGRNPSSAGIMSLVFPRFAIFVENEPDAP</sequence>
<dbReference type="AlphaFoldDB" id="F9WAP9"/>
<dbReference type="Proteomes" id="UP000000702">
    <property type="component" value="Unassembled WGS sequence"/>
</dbReference>